<dbReference type="OrthoDB" id="9793389at2"/>
<feature type="domain" description="N-acetyltransferase" evidence="1">
    <location>
        <begin position="10"/>
        <end position="97"/>
    </location>
</feature>
<dbReference type="PROSITE" id="PS51729">
    <property type="entry name" value="GNAT_YJDJ"/>
    <property type="match status" value="1"/>
</dbReference>
<dbReference type="Pfam" id="PF14542">
    <property type="entry name" value="Acetyltransf_CG"/>
    <property type="match status" value="1"/>
</dbReference>
<organism evidence="2 3">
    <name type="scientific">Kaistella antarctica</name>
    <dbReference type="NCBI Taxonomy" id="266748"/>
    <lineage>
        <taxon>Bacteria</taxon>
        <taxon>Pseudomonadati</taxon>
        <taxon>Bacteroidota</taxon>
        <taxon>Flavobacteriia</taxon>
        <taxon>Flavobacteriales</taxon>
        <taxon>Weeksellaceae</taxon>
        <taxon>Chryseobacterium group</taxon>
        <taxon>Kaistella</taxon>
    </lineage>
</organism>
<evidence type="ECO:0000259" key="1">
    <source>
        <dbReference type="PROSITE" id="PS51729"/>
    </source>
</evidence>
<dbReference type="SUPFAM" id="SSF55729">
    <property type="entry name" value="Acyl-CoA N-acyltransferases (Nat)"/>
    <property type="match status" value="1"/>
</dbReference>
<proteinExistence type="predicted"/>
<evidence type="ECO:0000313" key="2">
    <source>
        <dbReference type="EMBL" id="VEH99019.1"/>
    </source>
</evidence>
<dbReference type="Proteomes" id="UP000270036">
    <property type="component" value="Chromosome"/>
</dbReference>
<dbReference type="STRING" id="266748.HY04_11390"/>
<dbReference type="InterPro" id="IPR045057">
    <property type="entry name" value="Gcn5-rel_NAT"/>
</dbReference>
<dbReference type="Gene3D" id="3.40.630.30">
    <property type="match status" value="1"/>
</dbReference>
<dbReference type="AlphaFoldDB" id="A0A3S4ULY1"/>
<dbReference type="RefSeq" id="WP_051803762.1">
    <property type="nucleotide sequence ID" value="NZ_FOIX01000004.1"/>
</dbReference>
<dbReference type="PANTHER" id="PTHR31435">
    <property type="entry name" value="PROTEIN NATD1"/>
    <property type="match status" value="1"/>
</dbReference>
<dbReference type="KEGG" id="cant:NCTC13489_01292"/>
<protein>
    <recommendedName>
        <fullName evidence="1">N-acetyltransferase domain-containing protein</fullName>
    </recommendedName>
</protein>
<dbReference type="InterPro" id="IPR016181">
    <property type="entry name" value="Acyl_CoA_acyltransferase"/>
</dbReference>
<reference evidence="2 3" key="1">
    <citation type="submission" date="2018-12" db="EMBL/GenBank/DDBJ databases">
        <authorList>
            <consortium name="Pathogen Informatics"/>
        </authorList>
    </citation>
    <scope>NUCLEOTIDE SEQUENCE [LARGE SCALE GENOMIC DNA]</scope>
    <source>
        <strain evidence="2 3">NCTC13489</strain>
    </source>
</reference>
<evidence type="ECO:0000313" key="3">
    <source>
        <dbReference type="Proteomes" id="UP000270036"/>
    </source>
</evidence>
<sequence>MATQNYDMINIDQNDETFDLFYDAEKAGFLEYNKNKEGVLEITHTEVAEEFGRKGLGMELVKVAVEDAKKNNLKIHSLCPYAKKMIEKTPEFKDLLV</sequence>
<accession>A0A3S4ULY1</accession>
<dbReference type="PANTHER" id="PTHR31435:SF10">
    <property type="entry name" value="BSR4717 PROTEIN"/>
    <property type="match status" value="1"/>
</dbReference>
<gene>
    <name evidence="2" type="ORF">NCTC13489_01292</name>
</gene>
<dbReference type="InterPro" id="IPR031165">
    <property type="entry name" value="GNAT_YJDJ"/>
</dbReference>
<name>A0A3S4ULY1_9FLAO</name>
<dbReference type="EMBL" id="LR134441">
    <property type="protein sequence ID" value="VEH99019.1"/>
    <property type="molecule type" value="Genomic_DNA"/>
</dbReference>